<dbReference type="STRING" id="526225.Gobs_4070"/>
<dbReference type="AlphaFoldDB" id="D2SEJ9"/>
<feature type="transmembrane region" description="Helical" evidence="1">
    <location>
        <begin position="21"/>
        <end position="42"/>
    </location>
</feature>
<reference evidence="3" key="2">
    <citation type="submission" date="2010-01" db="EMBL/GenBank/DDBJ databases">
        <title>The complete genome of Geodermatophilus obscurus DSM 43160.</title>
        <authorList>
            <consortium name="US DOE Joint Genome Institute (JGI-PGF)"/>
            <person name="Lucas S."/>
            <person name="Copeland A."/>
            <person name="Lapidus A."/>
            <person name="Glavina del Rio T."/>
            <person name="Dalin E."/>
            <person name="Tice H."/>
            <person name="Bruce D."/>
            <person name="Goodwin L."/>
            <person name="Pitluck S."/>
            <person name="Kyrpides N."/>
            <person name="Mavromatis K."/>
            <person name="Ivanova N."/>
            <person name="Munk A.C."/>
            <person name="Brettin T."/>
            <person name="Detter J.C."/>
            <person name="Han C."/>
            <person name="Larimer F."/>
            <person name="Land M."/>
            <person name="Hauser L."/>
            <person name="Markowitz V."/>
            <person name="Cheng J.-F."/>
            <person name="Hugenholtz P."/>
            <person name="Woyke T."/>
            <person name="Wu D."/>
            <person name="Jando M."/>
            <person name="Schneider S."/>
            <person name="Klenk H.-P."/>
            <person name="Eisen J.A."/>
        </authorList>
    </citation>
    <scope>NUCLEOTIDE SEQUENCE [LARGE SCALE GENOMIC DNA]</scope>
    <source>
        <strain evidence="3">ATCC 25078 / DSM 43160 / JCM 3152 / KCC A-0152 / KCTC 9177 / NBRC 13315 / NRRL B-3577 / G-20</strain>
    </source>
</reference>
<keyword evidence="3" id="KW-1185">Reference proteome</keyword>
<dbReference type="HOGENOM" id="CLU_1862315_0_0_11"/>
<gene>
    <name evidence="2" type="ordered locus">Gobs_4070</name>
</gene>
<reference evidence="2 3" key="1">
    <citation type="journal article" date="2010" name="Stand. Genomic Sci.">
        <title>Complete genome sequence of Geodermatophilus obscurus type strain (G-20).</title>
        <authorList>
            <person name="Ivanova N."/>
            <person name="Sikorski J."/>
            <person name="Jando M."/>
            <person name="Munk C."/>
            <person name="Lapidus A."/>
            <person name="Glavina Del Rio T."/>
            <person name="Copeland A."/>
            <person name="Tice H."/>
            <person name="Cheng J.-F."/>
            <person name="Lucas S."/>
            <person name="Chen F."/>
            <person name="Nolan M."/>
            <person name="Bruce D."/>
            <person name="Goodwin L."/>
            <person name="Pitluck S."/>
            <person name="Mavromatis K."/>
            <person name="Mikhailova N."/>
            <person name="Pati A."/>
            <person name="Chen A."/>
            <person name="Palaniappan K."/>
            <person name="Land M."/>
            <person name="Hauser L."/>
            <person name="Chang Y.-J."/>
            <person name="Jeffries C.D."/>
            <person name="Meincke L."/>
            <person name="Brettin T."/>
            <person name="Detter J.C."/>
            <person name="Detter J.C."/>
            <person name="Rohde M."/>
            <person name="Goeker M."/>
            <person name="Bristow J."/>
            <person name="Eisen J.A."/>
            <person name="Markowitz V."/>
            <person name="Hugenholtz P."/>
            <person name="Kyrpides N.C."/>
            <person name="Klenk H.-P."/>
        </authorList>
    </citation>
    <scope>NUCLEOTIDE SEQUENCE [LARGE SCALE GENOMIC DNA]</scope>
    <source>
        <strain evidence="3">ATCC 25078 / DSM 43160 / JCM 3152 / KCC A-0152 / KCTC 9177 / NBRC 13315 / NRRL B-3577 / G-20</strain>
    </source>
</reference>
<dbReference type="RefSeq" id="WP_012950060.1">
    <property type="nucleotide sequence ID" value="NC_013757.1"/>
</dbReference>
<keyword evidence="1" id="KW-1133">Transmembrane helix</keyword>
<evidence type="ECO:0000313" key="2">
    <source>
        <dbReference type="EMBL" id="ADB76635.1"/>
    </source>
</evidence>
<proteinExistence type="predicted"/>
<keyword evidence="1" id="KW-0812">Transmembrane</keyword>
<feature type="transmembrane region" description="Helical" evidence="1">
    <location>
        <begin position="105"/>
        <end position="125"/>
    </location>
</feature>
<evidence type="ECO:0000256" key="1">
    <source>
        <dbReference type="SAM" id="Phobius"/>
    </source>
</evidence>
<name>D2SEJ9_GEOOG</name>
<feature type="transmembrane region" description="Helical" evidence="1">
    <location>
        <begin position="78"/>
        <end position="99"/>
    </location>
</feature>
<dbReference type="EMBL" id="CP001867">
    <property type="protein sequence ID" value="ADB76635.1"/>
    <property type="molecule type" value="Genomic_DNA"/>
</dbReference>
<dbReference type="Proteomes" id="UP000001382">
    <property type="component" value="Chromosome"/>
</dbReference>
<protein>
    <submittedName>
        <fullName evidence="2">Uncharacterized protein</fullName>
    </submittedName>
</protein>
<dbReference type="KEGG" id="gob:Gobs_4070"/>
<organism evidence="2 3">
    <name type="scientific">Geodermatophilus obscurus (strain ATCC 25078 / DSM 43160 / JCM 3152 / CCUG 61914 / KCC A-0152 / KCTC 9177 / NBRC 13315 / NRRL B-3577 / G-20)</name>
    <dbReference type="NCBI Taxonomy" id="526225"/>
    <lineage>
        <taxon>Bacteria</taxon>
        <taxon>Bacillati</taxon>
        <taxon>Actinomycetota</taxon>
        <taxon>Actinomycetes</taxon>
        <taxon>Geodermatophilales</taxon>
        <taxon>Geodermatophilaceae</taxon>
        <taxon>Geodermatophilus</taxon>
    </lineage>
</organism>
<feature type="transmembrane region" description="Helical" evidence="1">
    <location>
        <begin position="48"/>
        <end position="71"/>
    </location>
</feature>
<evidence type="ECO:0000313" key="3">
    <source>
        <dbReference type="Proteomes" id="UP000001382"/>
    </source>
</evidence>
<dbReference type="OrthoDB" id="5192859at2"/>
<keyword evidence="1" id="KW-0472">Membrane</keyword>
<sequence>MSATGRPGAGVPQRPPHVLMAGVAGFAEATLLFLVALVSFTFSAESGLLALFGVLYLALTAACLWGAVWVLRGRGRRPLVAASVVTGVVALVGLVVGVLQGQGVSLLPALLLLLAVGAVVLLLQAPSREWFAAHRDG</sequence>
<accession>D2SEJ9</accession>